<dbReference type="PANTHER" id="PTHR10286">
    <property type="entry name" value="INORGANIC PYROPHOSPHATASE"/>
    <property type="match status" value="1"/>
</dbReference>
<comment type="subcellular location">
    <subcellularLocation>
        <location evidence="7">Cytoplasm</location>
    </subcellularLocation>
</comment>
<comment type="cofactor">
    <cofactor evidence="1 7">
        <name>Mg(2+)</name>
        <dbReference type="ChEBI" id="CHEBI:18420"/>
    </cofactor>
</comment>
<comment type="catalytic activity">
    <reaction evidence="6 7">
        <text>diphosphate + H2O = 2 phosphate + H(+)</text>
        <dbReference type="Rhea" id="RHEA:24576"/>
        <dbReference type="ChEBI" id="CHEBI:15377"/>
        <dbReference type="ChEBI" id="CHEBI:15378"/>
        <dbReference type="ChEBI" id="CHEBI:33019"/>
        <dbReference type="ChEBI" id="CHEBI:43474"/>
        <dbReference type="EC" id="3.6.1.1"/>
    </reaction>
</comment>
<feature type="binding site" evidence="7">
    <location>
        <position position="45"/>
    </location>
    <ligand>
        <name>substrate</name>
    </ligand>
</feature>
<comment type="function">
    <text evidence="7">Catalyzes the hydrolysis of inorganic pyrophosphate (PPi) forming two phosphate ions.</text>
</comment>
<evidence type="ECO:0000256" key="4">
    <source>
        <dbReference type="ARBA" id="ARBA00022801"/>
    </source>
</evidence>
<dbReference type="AlphaFoldDB" id="A0AAE3FIG4"/>
<sequence length="178" mass="20442">MANIWHDISPDRISPEDFICVIEIPKGSKKKYELDKQTGLIILDRILHTSTHYPANYGFIPRTYGDDNDPLDVLLLCSESLDPLTLVRAYPIGVISMIDDGRNDEKIIAIPMNDPTYNGYHDIKDLPKHIFDEMCHFFEVYKRLENKTTAVDGEVKGREQAVRIIRAAIESYNLKFSQ</sequence>
<evidence type="ECO:0000256" key="5">
    <source>
        <dbReference type="ARBA" id="ARBA00022842"/>
    </source>
</evidence>
<dbReference type="CDD" id="cd00412">
    <property type="entry name" value="pyrophosphatase"/>
    <property type="match status" value="1"/>
</dbReference>
<evidence type="ECO:0000313" key="9">
    <source>
        <dbReference type="Proteomes" id="UP001139365"/>
    </source>
</evidence>
<evidence type="ECO:0000256" key="2">
    <source>
        <dbReference type="ARBA" id="ARBA00022490"/>
    </source>
</evidence>
<evidence type="ECO:0000256" key="3">
    <source>
        <dbReference type="ARBA" id="ARBA00022723"/>
    </source>
</evidence>
<dbReference type="InterPro" id="IPR036649">
    <property type="entry name" value="Pyrophosphatase_sf"/>
</dbReference>
<dbReference type="PROSITE" id="PS00387">
    <property type="entry name" value="PPASE"/>
    <property type="match status" value="1"/>
</dbReference>
<dbReference type="HAMAP" id="MF_00209">
    <property type="entry name" value="Inorganic_PPase"/>
    <property type="match status" value="1"/>
</dbReference>
<keyword evidence="4 7" id="KW-0378">Hydrolase</keyword>
<comment type="similarity">
    <text evidence="7">Belongs to the PPase family.</text>
</comment>
<dbReference type="GO" id="GO:0005737">
    <property type="term" value="C:cytoplasm"/>
    <property type="evidence" value="ECO:0007669"/>
    <property type="project" value="UniProtKB-SubCell"/>
</dbReference>
<comment type="subunit">
    <text evidence="7">Homohexamer.</text>
</comment>
<keyword evidence="2 7" id="KW-0963">Cytoplasm</keyword>
<accession>A0AAE3FIG4</accession>
<gene>
    <name evidence="7" type="primary">ppa</name>
    <name evidence="8" type="ORF">MR241_07000</name>
</gene>
<evidence type="ECO:0000256" key="7">
    <source>
        <dbReference type="HAMAP-Rule" id="MF_00209"/>
    </source>
</evidence>
<comment type="caution">
    <text evidence="8">The sequence shown here is derived from an EMBL/GenBank/DDBJ whole genome shotgun (WGS) entry which is preliminary data.</text>
</comment>
<evidence type="ECO:0000256" key="1">
    <source>
        <dbReference type="ARBA" id="ARBA00001946"/>
    </source>
</evidence>
<dbReference type="Gene3D" id="3.90.80.10">
    <property type="entry name" value="Inorganic pyrophosphatase"/>
    <property type="match status" value="1"/>
</dbReference>
<feature type="binding site" evidence="7">
    <location>
        <position position="31"/>
    </location>
    <ligand>
        <name>substrate</name>
    </ligand>
</feature>
<name>A0AAE3FIG4_9BACT</name>
<feature type="binding site" evidence="7">
    <location>
        <position position="67"/>
    </location>
    <ligand>
        <name>Mg(2+)</name>
        <dbReference type="ChEBI" id="CHEBI:18420"/>
        <label>1</label>
    </ligand>
</feature>
<dbReference type="Proteomes" id="UP001139365">
    <property type="component" value="Unassembled WGS sequence"/>
</dbReference>
<keyword evidence="5 7" id="KW-0460">Magnesium</keyword>
<dbReference type="EC" id="3.6.1.1" evidence="7"/>
<protein>
    <recommendedName>
        <fullName evidence="7">Inorganic pyrophosphatase</fullName>
        <ecNumber evidence="7">3.6.1.1</ecNumber>
    </recommendedName>
    <alternativeName>
        <fullName evidence="7">Pyrophosphate phospho-hydrolase</fullName>
        <shortName evidence="7">PPase</shortName>
    </alternativeName>
</protein>
<dbReference type="GO" id="GO:0006796">
    <property type="term" value="P:phosphate-containing compound metabolic process"/>
    <property type="evidence" value="ECO:0007669"/>
    <property type="project" value="InterPro"/>
</dbReference>
<dbReference type="SUPFAM" id="SSF50324">
    <property type="entry name" value="Inorganic pyrophosphatase"/>
    <property type="match status" value="1"/>
</dbReference>
<feature type="binding site" evidence="7">
    <location>
        <position position="141"/>
    </location>
    <ligand>
        <name>substrate</name>
    </ligand>
</feature>
<feature type="binding site" evidence="7">
    <location>
        <position position="104"/>
    </location>
    <ligand>
        <name>Mg(2+)</name>
        <dbReference type="ChEBI" id="CHEBI:18420"/>
        <label>1</label>
    </ligand>
</feature>
<dbReference type="InterPro" id="IPR008162">
    <property type="entry name" value="Pyrophosphatase"/>
</dbReference>
<dbReference type="GO" id="GO:0000287">
    <property type="term" value="F:magnesium ion binding"/>
    <property type="evidence" value="ECO:0007669"/>
    <property type="project" value="UniProtKB-UniRule"/>
</dbReference>
<dbReference type="EMBL" id="JALEMU010000113">
    <property type="protein sequence ID" value="MCI5756025.1"/>
    <property type="molecule type" value="Genomic_DNA"/>
</dbReference>
<feature type="binding site" evidence="7">
    <location>
        <position position="57"/>
    </location>
    <ligand>
        <name>substrate</name>
    </ligand>
</feature>
<keyword evidence="3 7" id="KW-0479">Metal-binding</keyword>
<dbReference type="Pfam" id="PF00719">
    <property type="entry name" value="Pyrophosphatase"/>
    <property type="match status" value="1"/>
</dbReference>
<dbReference type="FunFam" id="3.90.80.10:FF:000003">
    <property type="entry name" value="Inorganic pyrophosphatase"/>
    <property type="match status" value="1"/>
</dbReference>
<proteinExistence type="inferred from homology"/>
<feature type="binding site" evidence="7">
    <location>
        <position position="72"/>
    </location>
    <ligand>
        <name>Mg(2+)</name>
        <dbReference type="ChEBI" id="CHEBI:18420"/>
        <label>2</label>
    </ligand>
</feature>
<evidence type="ECO:0000256" key="6">
    <source>
        <dbReference type="ARBA" id="ARBA00047820"/>
    </source>
</evidence>
<feature type="binding site" evidence="7">
    <location>
        <position position="72"/>
    </location>
    <ligand>
        <name>Mg(2+)</name>
        <dbReference type="ChEBI" id="CHEBI:18420"/>
        <label>1</label>
    </ligand>
</feature>
<evidence type="ECO:0000313" key="8">
    <source>
        <dbReference type="EMBL" id="MCI5756025.1"/>
    </source>
</evidence>
<organism evidence="8 9">
    <name type="scientific">Candidatus Colimorpha enterica</name>
    <dbReference type="NCBI Taxonomy" id="3083063"/>
    <lineage>
        <taxon>Bacteria</taxon>
        <taxon>Pseudomonadati</taxon>
        <taxon>Bacteroidota</taxon>
        <taxon>Bacteroidia</taxon>
        <taxon>Bacteroidales</taxon>
        <taxon>Candidatus Colimorpha</taxon>
    </lineage>
</organism>
<dbReference type="GO" id="GO:0004427">
    <property type="term" value="F:inorganic diphosphate phosphatase activity"/>
    <property type="evidence" value="ECO:0007669"/>
    <property type="project" value="UniProtKB-UniRule"/>
</dbReference>
<reference evidence="8 9" key="1">
    <citation type="submission" date="2022-03" db="EMBL/GenBank/DDBJ databases">
        <title>Metagenome-assembled genomes from swine fecal metagenomes.</title>
        <authorList>
            <person name="Holman D.B."/>
            <person name="Kommadath A."/>
        </authorList>
    </citation>
    <scope>NUCLEOTIDE SEQUENCE [LARGE SCALE GENOMIC DNA]</scope>
    <source>
        <strain evidence="8">SUG147</strain>
    </source>
</reference>